<keyword evidence="2" id="KW-1133">Transmembrane helix</keyword>
<protein>
    <submittedName>
        <fullName evidence="3">ABC-2 family transporter protein</fullName>
    </submittedName>
</protein>
<reference evidence="3 4" key="1">
    <citation type="submission" date="2020-09" db="EMBL/GenBank/DDBJ databases">
        <title>Actinomycete isolated from the Camponotus japonicus Mayr.</title>
        <authorList>
            <person name="Gong X."/>
        </authorList>
    </citation>
    <scope>NUCLEOTIDE SEQUENCE [LARGE SCALE GENOMIC DNA]</scope>
    <source>
        <strain evidence="3 4">2C-HV3</strain>
    </source>
</reference>
<dbReference type="PANTHER" id="PTHR36832:SF2">
    <property type="entry name" value="INTEGRAL MEMBRANE PROTEIN"/>
    <property type="match status" value="1"/>
</dbReference>
<feature type="compositionally biased region" description="Basic and acidic residues" evidence="1">
    <location>
        <begin position="65"/>
        <end position="80"/>
    </location>
</feature>
<dbReference type="InterPro" id="IPR010390">
    <property type="entry name" value="ABC-2_transporter-like"/>
</dbReference>
<feature type="transmembrane region" description="Helical" evidence="2">
    <location>
        <begin position="217"/>
        <end position="239"/>
    </location>
</feature>
<evidence type="ECO:0000313" key="4">
    <source>
        <dbReference type="Proteomes" id="UP000653231"/>
    </source>
</evidence>
<evidence type="ECO:0000256" key="1">
    <source>
        <dbReference type="SAM" id="MobiDB-lite"/>
    </source>
</evidence>
<organism evidence="3 4">
    <name type="scientific">Microbispora bryophytorum subsp. camponoti</name>
    <dbReference type="NCBI Taxonomy" id="1677852"/>
    <lineage>
        <taxon>Bacteria</taxon>
        <taxon>Bacillati</taxon>
        <taxon>Actinomycetota</taxon>
        <taxon>Actinomycetes</taxon>
        <taxon>Streptosporangiales</taxon>
        <taxon>Streptosporangiaceae</taxon>
        <taxon>Microbispora</taxon>
    </lineage>
</organism>
<dbReference type="EMBL" id="JACXRZ010000045">
    <property type="protein sequence ID" value="MBD3148247.1"/>
    <property type="molecule type" value="Genomic_DNA"/>
</dbReference>
<dbReference type="Pfam" id="PF06182">
    <property type="entry name" value="ABC2_membrane_6"/>
    <property type="match status" value="1"/>
</dbReference>
<accession>A0ABR8LES7</accession>
<feature type="compositionally biased region" description="Basic residues" evidence="1">
    <location>
        <begin position="81"/>
        <end position="94"/>
    </location>
</feature>
<gene>
    <name evidence="3" type="ORF">IEQ31_34460</name>
</gene>
<comment type="caution">
    <text evidence="3">The sequence shown here is derived from an EMBL/GenBank/DDBJ whole genome shotgun (WGS) entry which is preliminary data.</text>
</comment>
<feature type="transmembrane region" description="Helical" evidence="2">
    <location>
        <begin position="160"/>
        <end position="181"/>
    </location>
</feature>
<feature type="transmembrane region" description="Helical" evidence="2">
    <location>
        <begin position="245"/>
        <end position="265"/>
    </location>
</feature>
<keyword evidence="4" id="KW-1185">Reference proteome</keyword>
<feature type="transmembrane region" description="Helical" evidence="2">
    <location>
        <begin position="333"/>
        <end position="354"/>
    </location>
</feature>
<keyword evidence="2" id="KW-0472">Membrane</keyword>
<feature type="transmembrane region" description="Helical" evidence="2">
    <location>
        <begin position="277"/>
        <end position="303"/>
    </location>
</feature>
<proteinExistence type="predicted"/>
<dbReference type="Proteomes" id="UP000653231">
    <property type="component" value="Unassembled WGS sequence"/>
</dbReference>
<dbReference type="PANTHER" id="PTHR36832">
    <property type="entry name" value="SLR1174 PROTEIN-RELATED"/>
    <property type="match status" value="1"/>
</dbReference>
<evidence type="ECO:0000313" key="3">
    <source>
        <dbReference type="EMBL" id="MBD3148247.1"/>
    </source>
</evidence>
<feature type="region of interest" description="Disordered" evidence="1">
    <location>
        <begin position="32"/>
        <end position="99"/>
    </location>
</feature>
<evidence type="ECO:0000256" key="2">
    <source>
        <dbReference type="SAM" id="Phobius"/>
    </source>
</evidence>
<feature type="transmembrane region" description="Helical" evidence="2">
    <location>
        <begin position="121"/>
        <end position="148"/>
    </location>
</feature>
<keyword evidence="2" id="KW-0812">Transmembrane</keyword>
<name>A0ABR8LES7_9ACTN</name>
<sequence>MQASQKGHSPLGHPFYRWVCFTPLTARLRQGNVAGHGPPLDGYSGASPPRKPGAGPVSARCRARSPRDGKRSAKSPDRRSRQGRRGSRAHRPPPRRAVIGGHGAAVSLYPRLAWYGFRRHATYWAAALAGAFTNTVFGVLRAYVLIALWQARPGLGGYDVAGAVTFTFLTQAFIGPMQLFGGGLDLPQRIRTGDVALDLVRPASLQLWCLSEDLGRAAYLFVVRGGPPALVGALLFGIVAPHFPAAFLLSVALGVVVSFGWRYIVALATCWVMDDRGLGVLSMVLTTFFSGLMLPLAIFPGWFGELARALPWSAMAQVPADVYLGTADPARAFAFQAVWAAVLLALGALMTGAARRKVVIQGG</sequence>